<keyword evidence="2 9" id="KW-0328">Glycosyltransferase</keyword>
<dbReference type="eggNOG" id="COG1216">
    <property type="taxonomic scope" value="Bacteria"/>
</dbReference>
<name>E8LJB4_SUCHY</name>
<evidence type="ECO:0000256" key="3">
    <source>
        <dbReference type="ARBA" id="ARBA00022679"/>
    </source>
</evidence>
<evidence type="ECO:0000256" key="1">
    <source>
        <dbReference type="ARBA" id="ARBA00022475"/>
    </source>
</evidence>
<organism evidence="9 10">
    <name type="scientific">Succinatimonas hippei (strain DSM 22608 / JCM 16073 / KCTC 15190 / YIT 12066)</name>
    <dbReference type="NCBI Taxonomy" id="762983"/>
    <lineage>
        <taxon>Bacteria</taxon>
        <taxon>Pseudomonadati</taxon>
        <taxon>Pseudomonadota</taxon>
        <taxon>Gammaproteobacteria</taxon>
        <taxon>Aeromonadales</taxon>
        <taxon>Succinivibrionaceae</taxon>
        <taxon>Succinatimonas</taxon>
    </lineage>
</organism>
<dbReference type="GO" id="GO:0099621">
    <property type="term" value="F:undecaprenyl-phosphate 4-deoxy-4-formamido-L-arabinose transferase activity"/>
    <property type="evidence" value="ECO:0007669"/>
    <property type="project" value="TreeGrafter"/>
</dbReference>
<evidence type="ECO:0000313" key="10">
    <source>
        <dbReference type="Proteomes" id="UP000018458"/>
    </source>
</evidence>
<protein>
    <submittedName>
        <fullName evidence="9">Glycosyltransferase, group 2 family protein</fullName>
        <ecNumber evidence="9">2.4.-.-</ecNumber>
    </submittedName>
</protein>
<dbReference type="InterPro" id="IPR050256">
    <property type="entry name" value="Glycosyltransferase_2"/>
</dbReference>
<dbReference type="PANTHER" id="PTHR48090:SF3">
    <property type="entry name" value="UNDECAPRENYL-PHOSPHATE 4-DEOXY-4-FORMAMIDO-L-ARABINOSE TRANSFERASE"/>
    <property type="match status" value="1"/>
</dbReference>
<keyword evidence="5" id="KW-0448">Lipopolysaccharide biosynthesis</keyword>
<dbReference type="InterPro" id="IPR029044">
    <property type="entry name" value="Nucleotide-diphossugar_trans"/>
</dbReference>
<keyword evidence="7" id="KW-0472">Membrane</keyword>
<keyword evidence="6" id="KW-1133">Transmembrane helix</keyword>
<evidence type="ECO:0000313" key="9">
    <source>
        <dbReference type="EMBL" id="EFY07385.1"/>
    </source>
</evidence>
<evidence type="ECO:0000259" key="8">
    <source>
        <dbReference type="Pfam" id="PF00535"/>
    </source>
</evidence>
<reference evidence="9 10" key="1">
    <citation type="submission" date="2011-01" db="EMBL/GenBank/DDBJ databases">
        <authorList>
            <person name="Weinstock G."/>
            <person name="Sodergren E."/>
            <person name="Clifton S."/>
            <person name="Fulton L."/>
            <person name="Fulton B."/>
            <person name="Courtney L."/>
            <person name="Fronick C."/>
            <person name="Harrison M."/>
            <person name="Strong C."/>
            <person name="Farmer C."/>
            <person name="Delahaunty K."/>
            <person name="Markovic C."/>
            <person name="Hall O."/>
            <person name="Minx P."/>
            <person name="Tomlinson C."/>
            <person name="Mitreva M."/>
            <person name="Hou S."/>
            <person name="Chen J."/>
            <person name="Wollam A."/>
            <person name="Pepin K.H."/>
            <person name="Johnson M."/>
            <person name="Bhonagiri V."/>
            <person name="Zhang X."/>
            <person name="Suruliraj S."/>
            <person name="Warren W."/>
            <person name="Chinwalla A."/>
            <person name="Mardis E.R."/>
            <person name="Wilson R.K."/>
        </authorList>
    </citation>
    <scope>NUCLEOTIDE SEQUENCE [LARGE SCALE GENOMIC DNA]</scope>
    <source>
        <strain evidence="10">DSM 22608 / JCM 16073 / KCTC 15190 / YIT 12066</strain>
    </source>
</reference>
<evidence type="ECO:0000256" key="4">
    <source>
        <dbReference type="ARBA" id="ARBA00022692"/>
    </source>
</evidence>
<dbReference type="PANTHER" id="PTHR48090">
    <property type="entry name" value="UNDECAPRENYL-PHOSPHATE 4-DEOXY-4-FORMAMIDO-L-ARABINOSE TRANSFERASE-RELATED"/>
    <property type="match status" value="1"/>
</dbReference>
<dbReference type="HOGENOM" id="CLU_033536_11_0_6"/>
<dbReference type="Gene3D" id="3.90.550.10">
    <property type="entry name" value="Spore Coat Polysaccharide Biosynthesis Protein SpsA, Chain A"/>
    <property type="match status" value="1"/>
</dbReference>
<dbReference type="EC" id="2.4.-.-" evidence="9"/>
<evidence type="ECO:0000256" key="2">
    <source>
        <dbReference type="ARBA" id="ARBA00022676"/>
    </source>
</evidence>
<dbReference type="STRING" id="762983.HMPREF9444_00752"/>
<gene>
    <name evidence="9" type="ORF">HMPREF9444_00752</name>
</gene>
<keyword evidence="10" id="KW-1185">Reference proteome</keyword>
<dbReference type="Proteomes" id="UP000018458">
    <property type="component" value="Unassembled WGS sequence"/>
</dbReference>
<dbReference type="AlphaFoldDB" id="E8LJB4"/>
<keyword evidence="4" id="KW-0812">Transmembrane</keyword>
<keyword evidence="1" id="KW-1003">Cell membrane</keyword>
<feature type="domain" description="Glycosyltransferase 2-like" evidence="8">
    <location>
        <begin position="10"/>
        <end position="168"/>
    </location>
</feature>
<dbReference type="GO" id="GO:0009103">
    <property type="term" value="P:lipopolysaccharide biosynthetic process"/>
    <property type="evidence" value="ECO:0007669"/>
    <property type="project" value="UniProtKB-KW"/>
</dbReference>
<evidence type="ECO:0000256" key="7">
    <source>
        <dbReference type="ARBA" id="ARBA00023136"/>
    </source>
</evidence>
<accession>E8LJB4</accession>
<dbReference type="EMBL" id="AEVO01000036">
    <property type="protein sequence ID" value="EFY07385.1"/>
    <property type="molecule type" value="Genomic_DNA"/>
</dbReference>
<dbReference type="SUPFAM" id="SSF53448">
    <property type="entry name" value="Nucleotide-diphospho-sugar transferases"/>
    <property type="match status" value="1"/>
</dbReference>
<dbReference type="OrthoDB" id="9811884at2"/>
<comment type="caution">
    <text evidence="9">The sequence shown here is derived from an EMBL/GenBank/DDBJ whole genome shotgun (WGS) entry which is preliminary data.</text>
</comment>
<dbReference type="GO" id="GO:0005886">
    <property type="term" value="C:plasma membrane"/>
    <property type="evidence" value="ECO:0007669"/>
    <property type="project" value="TreeGrafter"/>
</dbReference>
<sequence length="245" mass="27898">MNQTADYELSVVIPVYNEQESLHDLFDALIAYKQKASVKVCFLFVNDGSSDNSLNLIKQFCLSATDFYYISLEKRSGLTGALKAGFSEVKSDWVGYMDADLQTFPDDFELLLKNRYQGELICGIRVKRHDSVSKKIQSKLANKIRNLVTHDGISDTNCPLKIGRTNLLNRLPLFSGMHRFLPALVKMTGNRVYTVPVRHQERKHGVSKFNLANRAFSGLEDLFAFAWMRSRYIEPSVAESDLKDR</sequence>
<keyword evidence="3 9" id="KW-0808">Transferase</keyword>
<proteinExistence type="predicted"/>
<dbReference type="RefSeq" id="WP_009142965.1">
    <property type="nucleotide sequence ID" value="NZ_GL830973.1"/>
</dbReference>
<dbReference type="InterPro" id="IPR001173">
    <property type="entry name" value="Glyco_trans_2-like"/>
</dbReference>
<dbReference type="Pfam" id="PF00535">
    <property type="entry name" value="Glycos_transf_2"/>
    <property type="match status" value="1"/>
</dbReference>
<evidence type="ECO:0000256" key="6">
    <source>
        <dbReference type="ARBA" id="ARBA00022989"/>
    </source>
</evidence>
<evidence type="ECO:0000256" key="5">
    <source>
        <dbReference type="ARBA" id="ARBA00022985"/>
    </source>
</evidence>